<keyword evidence="2" id="KW-1185">Reference proteome</keyword>
<dbReference type="Pfam" id="PF08609">
    <property type="entry name" value="Fes1"/>
    <property type="match status" value="1"/>
</dbReference>
<evidence type="ECO:0000313" key="2">
    <source>
        <dbReference type="Proteomes" id="UP000504603"/>
    </source>
</evidence>
<proteinExistence type="predicted"/>
<dbReference type="InterPro" id="IPR016024">
    <property type="entry name" value="ARM-type_fold"/>
</dbReference>
<dbReference type="InterPro" id="IPR011989">
    <property type="entry name" value="ARM-like"/>
</dbReference>
<accession>A0A6J1D459</accession>
<dbReference type="Proteomes" id="UP000504603">
    <property type="component" value="Unplaced"/>
</dbReference>
<protein>
    <submittedName>
        <fullName evidence="3">Hsp70 nucleotide exchange factor FES1 isoform X3</fullName>
    </submittedName>
</protein>
<dbReference type="InterPro" id="IPR050693">
    <property type="entry name" value="Hsp70_NEF-Inhibitors"/>
</dbReference>
<dbReference type="Gene3D" id="1.25.10.10">
    <property type="entry name" value="Leucine-rich Repeat Variant"/>
    <property type="match status" value="2"/>
</dbReference>
<dbReference type="PANTHER" id="PTHR19316">
    <property type="entry name" value="PROTEIN FOLDING REGULATOR"/>
    <property type="match status" value="1"/>
</dbReference>
<evidence type="ECO:0000313" key="3">
    <source>
        <dbReference type="RefSeq" id="XP_022148875.1"/>
    </source>
</evidence>
<evidence type="ECO:0000259" key="1">
    <source>
        <dbReference type="Pfam" id="PF08609"/>
    </source>
</evidence>
<name>A0A6J1D459_MOMCH</name>
<gene>
    <name evidence="3" type="primary">LOC111017440</name>
</gene>
<reference evidence="3" key="1">
    <citation type="submission" date="2025-08" db="UniProtKB">
        <authorList>
            <consortium name="RefSeq"/>
        </authorList>
    </citation>
    <scope>IDENTIFICATION</scope>
    <source>
        <strain evidence="3">OHB3-1</strain>
    </source>
</reference>
<feature type="domain" description="Nucleotide exchange factor Fes1" evidence="1">
    <location>
        <begin position="94"/>
        <end position="185"/>
    </location>
</feature>
<organism evidence="2 3">
    <name type="scientific">Momordica charantia</name>
    <name type="common">Bitter gourd</name>
    <name type="synonym">Balsam pear</name>
    <dbReference type="NCBI Taxonomy" id="3673"/>
    <lineage>
        <taxon>Eukaryota</taxon>
        <taxon>Viridiplantae</taxon>
        <taxon>Streptophyta</taxon>
        <taxon>Embryophyta</taxon>
        <taxon>Tracheophyta</taxon>
        <taxon>Spermatophyta</taxon>
        <taxon>Magnoliopsida</taxon>
        <taxon>eudicotyledons</taxon>
        <taxon>Gunneridae</taxon>
        <taxon>Pentapetalae</taxon>
        <taxon>rosids</taxon>
        <taxon>fabids</taxon>
        <taxon>Cucurbitales</taxon>
        <taxon>Cucurbitaceae</taxon>
        <taxon>Momordiceae</taxon>
        <taxon>Momordica</taxon>
    </lineage>
</organism>
<dbReference type="InterPro" id="IPR013918">
    <property type="entry name" value="Nucleotide_exch_fac_Fes1"/>
</dbReference>
<dbReference type="GO" id="GO:0000774">
    <property type="term" value="F:adenyl-nucleotide exchange factor activity"/>
    <property type="evidence" value="ECO:0007669"/>
    <property type="project" value="TreeGrafter"/>
</dbReference>
<dbReference type="AlphaFoldDB" id="A0A6J1D459"/>
<sequence length="363" mass="40550">MEIKLATDLFNLEVQKRKYMGRCLVAGLCFWLSLTLVIAEDTANTNKSSLGGLIWSSAKEEGDLLVENRPQEDSTAATAVVHDPDGFDGGFYSLDSMLQWAIGHSDPAKLKGTAQDVKQLSPSALKKRQEEIKDLMEKLKMPSDAKLIQIAIDDLKNSSLSLEDHHRALQELLVLVEPIDNANDLNKLGGIAVLIHELNHIDPNARKVAAWILGKASQNNPIVQKQDILSNSSMDIRLKKKAVFLTSDLAETQLEKADEAEMPFLGDRLFLKSVVDLTHSTDIDLQEKALVALKNLLLLRTTEAQVLREFCGLDVALQRMRVKLEVLMEEEDHRDYAMDVESLRSQVELIFLEKLGKSMQVPT</sequence>
<dbReference type="GeneID" id="111017440"/>
<dbReference type="SUPFAM" id="SSF48371">
    <property type="entry name" value="ARM repeat"/>
    <property type="match status" value="1"/>
</dbReference>
<dbReference type="GO" id="GO:0005783">
    <property type="term" value="C:endoplasmic reticulum"/>
    <property type="evidence" value="ECO:0007669"/>
    <property type="project" value="TreeGrafter"/>
</dbReference>
<dbReference type="PANTHER" id="PTHR19316:SF32">
    <property type="entry name" value="ARM REPEAT SUPERFAMILY PROTEIN"/>
    <property type="match status" value="1"/>
</dbReference>
<dbReference type="RefSeq" id="XP_022148875.1">
    <property type="nucleotide sequence ID" value="XM_022293183.1"/>
</dbReference>